<dbReference type="Proteomes" id="UP000694411">
    <property type="component" value="Chromosome 1"/>
</dbReference>
<evidence type="ECO:0000313" key="3">
    <source>
        <dbReference type="Proteomes" id="UP000694411"/>
    </source>
</evidence>
<keyword evidence="3" id="KW-1185">Reference proteome</keyword>
<reference evidence="2" key="2">
    <citation type="submission" date="2025-08" db="UniProtKB">
        <authorList>
            <consortium name="Ensembl"/>
        </authorList>
    </citation>
    <scope>IDENTIFICATION</scope>
</reference>
<name>A0A8D2GAS4_THEGE</name>
<reference evidence="2" key="3">
    <citation type="submission" date="2025-09" db="UniProtKB">
        <authorList>
            <consortium name="Ensembl"/>
        </authorList>
    </citation>
    <scope>IDENTIFICATION</scope>
</reference>
<evidence type="ECO:0000313" key="2">
    <source>
        <dbReference type="Ensembl" id="ENSTGEP00000031952.1"/>
    </source>
</evidence>
<dbReference type="AlphaFoldDB" id="A0A8D2GAS4"/>
<proteinExistence type="predicted"/>
<sequence length="116" mass="13153">MSFLTCFLSMVGFLSKPRLLPWCAVKPPGWSQFFWGIVCKGNFTHVVAKKCQKGQKRQKKPSHLGLLDDSWQESLAGVVMLLWRLNYERGYRNKSTFSVNQGPDGNPKTVGYDLGI</sequence>
<accession>A0A8D2GAS4</accession>
<evidence type="ECO:0000256" key="1">
    <source>
        <dbReference type="SAM" id="SignalP"/>
    </source>
</evidence>
<organism evidence="2 3">
    <name type="scientific">Theropithecus gelada</name>
    <name type="common">Gelada baboon</name>
    <dbReference type="NCBI Taxonomy" id="9565"/>
    <lineage>
        <taxon>Eukaryota</taxon>
        <taxon>Metazoa</taxon>
        <taxon>Chordata</taxon>
        <taxon>Craniata</taxon>
        <taxon>Vertebrata</taxon>
        <taxon>Euteleostomi</taxon>
        <taxon>Mammalia</taxon>
        <taxon>Eutheria</taxon>
        <taxon>Euarchontoglires</taxon>
        <taxon>Primates</taxon>
        <taxon>Haplorrhini</taxon>
        <taxon>Catarrhini</taxon>
        <taxon>Cercopithecidae</taxon>
        <taxon>Cercopithecinae</taxon>
        <taxon>Theropithecus</taxon>
    </lineage>
</organism>
<feature type="signal peptide" evidence="1">
    <location>
        <begin position="1"/>
        <end position="19"/>
    </location>
</feature>
<protein>
    <submittedName>
        <fullName evidence="2">Uncharacterized protein</fullName>
    </submittedName>
</protein>
<reference evidence="2" key="1">
    <citation type="submission" date="2018-05" db="EMBL/GenBank/DDBJ databases">
        <title>Whole genome of Theropithecus gelada.</title>
        <authorList>
            <person name="Chiou K.L."/>
            <person name="Snyder-Mackler N."/>
        </authorList>
    </citation>
    <scope>NUCLEOTIDE SEQUENCE [LARGE SCALE GENOMIC DNA]</scope>
</reference>
<feature type="chain" id="PRO_5034481478" evidence="1">
    <location>
        <begin position="20"/>
        <end position="116"/>
    </location>
</feature>
<dbReference type="Ensembl" id="ENSTGET00000037954.1">
    <property type="protein sequence ID" value="ENSTGEP00000031952.1"/>
    <property type="gene ID" value="ENSTGEG00000025555.1"/>
</dbReference>
<keyword evidence="1" id="KW-0732">Signal</keyword>